<dbReference type="GO" id="GO:0009089">
    <property type="term" value="P:lysine biosynthetic process via diaminopimelate"/>
    <property type="evidence" value="ECO:0007669"/>
    <property type="project" value="UniProtKB-UniPathway"/>
</dbReference>
<dbReference type="InterPro" id="IPR001261">
    <property type="entry name" value="ArgE/DapE_CS"/>
</dbReference>
<comment type="cofactor">
    <cofactor evidence="1">
        <name>Co(2+)</name>
        <dbReference type="ChEBI" id="CHEBI:48828"/>
    </cofactor>
</comment>
<comment type="pathway">
    <text evidence="3">Amino-acid biosynthesis; L-lysine biosynthesis via DAP pathway; LL-2,6-diaminopimelate from (S)-tetrahydrodipicolinate (succinylase route): step 3/3.</text>
</comment>
<name>A0A7W7YPI8_9BACT</name>
<evidence type="ECO:0000256" key="3">
    <source>
        <dbReference type="ARBA" id="ARBA00005130"/>
    </source>
</evidence>
<dbReference type="EMBL" id="JACHIF010000010">
    <property type="protein sequence ID" value="MBB5039954.1"/>
    <property type="molecule type" value="Genomic_DNA"/>
</dbReference>
<dbReference type="RefSeq" id="WP_246431143.1">
    <property type="nucleotide sequence ID" value="NZ_JACHIF010000010.1"/>
</dbReference>
<reference evidence="13 14" key="1">
    <citation type="submission" date="2020-08" db="EMBL/GenBank/DDBJ databases">
        <title>Genomic Encyclopedia of Type Strains, Phase IV (KMG-IV): sequencing the most valuable type-strain genomes for metagenomic binning, comparative biology and taxonomic classification.</title>
        <authorList>
            <person name="Goeker M."/>
        </authorList>
    </citation>
    <scope>NUCLEOTIDE SEQUENCE [LARGE SCALE GENOMIC DNA]</scope>
    <source>
        <strain evidence="13 14">DSM 12251</strain>
    </source>
</reference>
<evidence type="ECO:0000256" key="9">
    <source>
        <dbReference type="ARBA" id="ARBA00022833"/>
    </source>
</evidence>
<proteinExistence type="inferred from homology"/>
<dbReference type="InterPro" id="IPR010182">
    <property type="entry name" value="ArgE/DapE"/>
</dbReference>
<comment type="caution">
    <text evidence="13">The sequence shown here is derived from an EMBL/GenBank/DDBJ whole genome shotgun (WGS) entry which is preliminary data.</text>
</comment>
<dbReference type="Gene3D" id="3.30.70.360">
    <property type="match status" value="1"/>
</dbReference>
<evidence type="ECO:0000256" key="5">
    <source>
        <dbReference type="ARBA" id="ARBA00011921"/>
    </source>
</evidence>
<dbReference type="GO" id="GO:0046872">
    <property type="term" value="F:metal ion binding"/>
    <property type="evidence" value="ECO:0007669"/>
    <property type="project" value="UniProtKB-KW"/>
</dbReference>
<dbReference type="PANTHER" id="PTHR43808">
    <property type="entry name" value="ACETYLORNITHINE DEACETYLASE"/>
    <property type="match status" value="1"/>
</dbReference>
<evidence type="ECO:0000256" key="7">
    <source>
        <dbReference type="ARBA" id="ARBA00022723"/>
    </source>
</evidence>
<evidence type="ECO:0000313" key="14">
    <source>
        <dbReference type="Proteomes" id="UP000534294"/>
    </source>
</evidence>
<evidence type="ECO:0000256" key="11">
    <source>
        <dbReference type="ARBA" id="ARBA00051301"/>
    </source>
</evidence>
<evidence type="ECO:0000256" key="6">
    <source>
        <dbReference type="ARBA" id="ARBA00016853"/>
    </source>
</evidence>
<dbReference type="Proteomes" id="UP000534294">
    <property type="component" value="Unassembled WGS sequence"/>
</dbReference>
<dbReference type="InterPro" id="IPR036264">
    <property type="entry name" value="Bact_exopeptidase_dim_dom"/>
</dbReference>
<dbReference type="Pfam" id="PF01546">
    <property type="entry name" value="Peptidase_M20"/>
    <property type="match status" value="1"/>
</dbReference>
<evidence type="ECO:0000259" key="12">
    <source>
        <dbReference type="Pfam" id="PF07687"/>
    </source>
</evidence>
<dbReference type="GO" id="GO:0009014">
    <property type="term" value="F:succinyl-diaminopimelate desuccinylase activity"/>
    <property type="evidence" value="ECO:0007669"/>
    <property type="project" value="UniProtKB-EC"/>
</dbReference>
<dbReference type="SUPFAM" id="SSF53187">
    <property type="entry name" value="Zn-dependent exopeptidases"/>
    <property type="match status" value="1"/>
</dbReference>
<evidence type="ECO:0000256" key="2">
    <source>
        <dbReference type="ARBA" id="ARBA00001947"/>
    </source>
</evidence>
<dbReference type="InterPro" id="IPR050072">
    <property type="entry name" value="Peptidase_M20A"/>
</dbReference>
<gene>
    <name evidence="13" type="ORF">HNQ64_004232</name>
</gene>
<feature type="domain" description="Peptidase M20 dimerisation" evidence="12">
    <location>
        <begin position="170"/>
        <end position="274"/>
    </location>
</feature>
<dbReference type="CDD" id="cd03894">
    <property type="entry name" value="M20_ArgE"/>
    <property type="match status" value="1"/>
</dbReference>
<dbReference type="InterPro" id="IPR002933">
    <property type="entry name" value="Peptidase_M20"/>
</dbReference>
<dbReference type="Pfam" id="PF07687">
    <property type="entry name" value="M20_dimer"/>
    <property type="match status" value="1"/>
</dbReference>
<evidence type="ECO:0000256" key="1">
    <source>
        <dbReference type="ARBA" id="ARBA00001941"/>
    </source>
</evidence>
<accession>A0A7W7YPI8</accession>
<dbReference type="NCBIfam" id="TIGR01910">
    <property type="entry name" value="DapE-ArgE"/>
    <property type="match status" value="1"/>
</dbReference>
<comment type="catalytic activity">
    <reaction evidence="11">
        <text>N-succinyl-(2S,6S)-2,6-diaminopimelate + H2O = (2S,6S)-2,6-diaminopimelate + succinate</text>
        <dbReference type="Rhea" id="RHEA:22608"/>
        <dbReference type="ChEBI" id="CHEBI:15377"/>
        <dbReference type="ChEBI" id="CHEBI:30031"/>
        <dbReference type="ChEBI" id="CHEBI:57609"/>
        <dbReference type="ChEBI" id="CHEBI:58087"/>
        <dbReference type="EC" id="3.5.1.18"/>
    </reaction>
</comment>
<keyword evidence="8 13" id="KW-0378">Hydrolase</keyword>
<keyword evidence="7" id="KW-0479">Metal-binding</keyword>
<dbReference type="EC" id="3.5.1.18" evidence="5"/>
<keyword evidence="14" id="KW-1185">Reference proteome</keyword>
<evidence type="ECO:0000256" key="10">
    <source>
        <dbReference type="ARBA" id="ARBA00023285"/>
    </source>
</evidence>
<dbReference type="AlphaFoldDB" id="A0A7W7YPI8"/>
<dbReference type="Gene3D" id="3.40.630.10">
    <property type="entry name" value="Zn peptidases"/>
    <property type="match status" value="2"/>
</dbReference>
<organism evidence="13 14">
    <name type="scientific">Prosthecobacter dejongeii</name>
    <dbReference type="NCBI Taxonomy" id="48465"/>
    <lineage>
        <taxon>Bacteria</taxon>
        <taxon>Pseudomonadati</taxon>
        <taxon>Verrucomicrobiota</taxon>
        <taxon>Verrucomicrobiia</taxon>
        <taxon>Verrucomicrobiales</taxon>
        <taxon>Verrucomicrobiaceae</taxon>
        <taxon>Prosthecobacter</taxon>
    </lineage>
</organism>
<evidence type="ECO:0000313" key="13">
    <source>
        <dbReference type="EMBL" id="MBB5039954.1"/>
    </source>
</evidence>
<sequence>MTPVIQTLADLVRINSVNSSYDGGPGEREVATYVHQFFQQRGIEVWEQEVFPGRPNVLARLPGKNPHRRLVLEAHTDTVSVQGMTIPPFDPVIREGRMYGRGSCDTKAGLATMMHALASLKEEGITPPCEILLAAVVDEEYSYRGVVKLCEDLKADAAIVAEPTELRAIIATKGVLRCRILVHGRAAHSSKPHLGINAITGMARVIAAIEADNARLATLRHPLAGEGTCNIGVIHGGVQVNFVPDRCAIEIDRRLLPGERAEDAVRQYQALLASIPGLQAEVEFPLLLVDEGLDTPAQADVVHTASQVLTELGLDPAPGGVPFGCDASKLSRAGIPSIVFGPGSIDRAHTVDESIELHQVQLAYEFQRRFLLSFT</sequence>
<dbReference type="SUPFAM" id="SSF55031">
    <property type="entry name" value="Bacterial exopeptidase dimerisation domain"/>
    <property type="match status" value="1"/>
</dbReference>
<dbReference type="PROSITE" id="PS00759">
    <property type="entry name" value="ARGE_DAPE_CPG2_2"/>
    <property type="match status" value="1"/>
</dbReference>
<protein>
    <recommendedName>
        <fullName evidence="6">Probable succinyl-diaminopimelate desuccinylase</fullName>
        <ecNumber evidence="5">3.5.1.18</ecNumber>
    </recommendedName>
</protein>
<dbReference type="InterPro" id="IPR011650">
    <property type="entry name" value="Peptidase_M20_dimer"/>
</dbReference>
<evidence type="ECO:0000256" key="8">
    <source>
        <dbReference type="ARBA" id="ARBA00022801"/>
    </source>
</evidence>
<dbReference type="UniPathway" id="UPA00034">
    <property type="reaction ID" value="UER00021"/>
</dbReference>
<evidence type="ECO:0000256" key="4">
    <source>
        <dbReference type="ARBA" id="ARBA00006247"/>
    </source>
</evidence>
<keyword evidence="9" id="KW-0862">Zinc</keyword>
<comment type="cofactor">
    <cofactor evidence="2">
        <name>Zn(2+)</name>
        <dbReference type="ChEBI" id="CHEBI:29105"/>
    </cofactor>
</comment>
<keyword evidence="10" id="KW-0170">Cobalt</keyword>
<comment type="similarity">
    <text evidence="4">Belongs to the peptidase M20A family.</text>
</comment>